<feature type="binding site" evidence="9">
    <location>
        <position position="297"/>
    </location>
    <ligand>
        <name>Mg(2+)</name>
        <dbReference type="ChEBI" id="CHEBI:18420"/>
        <label>2</label>
    </ligand>
</feature>
<evidence type="ECO:0000256" key="8">
    <source>
        <dbReference type="ARBA" id="ARBA00033659"/>
    </source>
</evidence>
<accession>A0A0P9Z526</accession>
<evidence type="ECO:0000256" key="2">
    <source>
        <dbReference type="ARBA" id="ARBA00011881"/>
    </source>
</evidence>
<reference evidence="12 13" key="1">
    <citation type="submission" date="2015-09" db="EMBL/GenBank/DDBJ databases">
        <title>Genome announcement of multiple Pseudomonas syringae strains.</title>
        <authorList>
            <person name="Thakur S."/>
            <person name="Wang P.W."/>
            <person name="Gong Y."/>
            <person name="Weir B.S."/>
            <person name="Guttman D.S."/>
        </authorList>
    </citation>
    <scope>NUCLEOTIDE SEQUENCE [LARGE SCALE GENOMIC DNA]</scope>
    <source>
        <strain evidence="12 13">ICMP3882</strain>
    </source>
</reference>
<feature type="binding site" evidence="9">
    <location>
        <position position="294"/>
    </location>
    <ligand>
        <name>Mg(2+)</name>
        <dbReference type="ChEBI" id="CHEBI:18420"/>
        <label>1</label>
    </ligand>
</feature>
<dbReference type="NCBIfam" id="NF003998">
    <property type="entry name" value="PRK05474.1"/>
    <property type="match status" value="1"/>
</dbReference>
<dbReference type="PRINTS" id="PR00688">
    <property type="entry name" value="XYLOSISMRASE"/>
</dbReference>
<comment type="caution">
    <text evidence="12">The sequence shown here is derived from an EMBL/GenBank/DDBJ whole genome shotgun (WGS) entry which is preliminary data.</text>
</comment>
<dbReference type="GO" id="GO:0000287">
    <property type="term" value="F:magnesium ion binding"/>
    <property type="evidence" value="ECO:0007669"/>
    <property type="project" value="UniProtKB-UniRule"/>
</dbReference>
<dbReference type="GO" id="GO:0042732">
    <property type="term" value="P:D-xylose metabolic process"/>
    <property type="evidence" value="ECO:0007669"/>
    <property type="project" value="UniProtKB-UniRule"/>
</dbReference>
<name>A0A0P9Z526_PSESI</name>
<evidence type="ECO:0000256" key="10">
    <source>
        <dbReference type="RuleBase" id="RU000609"/>
    </source>
</evidence>
<evidence type="ECO:0000256" key="3">
    <source>
        <dbReference type="ARBA" id="ARBA00011958"/>
    </source>
</evidence>
<gene>
    <name evidence="9" type="primary">xylA</name>
    <name evidence="12" type="ORF">ALO47_04919</name>
</gene>
<dbReference type="NCBIfam" id="TIGR02630">
    <property type="entry name" value="xylose_isom_A"/>
    <property type="match status" value="1"/>
</dbReference>
<keyword evidence="9" id="KW-0460">Magnesium</keyword>
<organism evidence="12 13">
    <name type="scientific">Pseudomonas syringae pv. ribicola</name>
    <dbReference type="NCBI Taxonomy" id="55398"/>
    <lineage>
        <taxon>Bacteria</taxon>
        <taxon>Pseudomonadati</taxon>
        <taxon>Pseudomonadota</taxon>
        <taxon>Gammaproteobacteria</taxon>
        <taxon>Pseudomonadales</taxon>
        <taxon>Pseudomonadaceae</taxon>
        <taxon>Pseudomonas</taxon>
    </lineage>
</organism>
<keyword evidence="5 9" id="KW-0479">Metal-binding</keyword>
<feature type="binding site" evidence="9">
    <location>
        <position position="258"/>
    </location>
    <ligand>
        <name>Mg(2+)</name>
        <dbReference type="ChEBI" id="CHEBI:18420"/>
        <label>1</label>
    </ligand>
</feature>
<keyword evidence="6 9" id="KW-0413">Isomerase</keyword>
<protein>
    <recommendedName>
        <fullName evidence="3 9">Xylose isomerase</fullName>
        <ecNumber evidence="3 9">5.3.1.5</ecNumber>
    </recommendedName>
</protein>
<feature type="binding site" evidence="9">
    <location>
        <position position="322"/>
    </location>
    <ligand>
        <name>Mg(2+)</name>
        <dbReference type="ChEBI" id="CHEBI:18420"/>
        <label>1</label>
    </ligand>
</feature>
<dbReference type="PANTHER" id="PTHR48408">
    <property type="match status" value="1"/>
</dbReference>
<evidence type="ECO:0000256" key="4">
    <source>
        <dbReference type="ARBA" id="ARBA00022629"/>
    </source>
</evidence>
<proteinExistence type="inferred from homology"/>
<evidence type="ECO:0000256" key="6">
    <source>
        <dbReference type="ARBA" id="ARBA00023235"/>
    </source>
</evidence>
<dbReference type="InterPro" id="IPR036237">
    <property type="entry name" value="Xyl_isomerase-like_sf"/>
</dbReference>
<dbReference type="AlphaFoldDB" id="A0A0P9Z526"/>
<dbReference type="EC" id="5.3.1.5" evidence="3 9"/>
<dbReference type="Proteomes" id="UP000050554">
    <property type="component" value="Unassembled WGS sequence"/>
</dbReference>
<feature type="binding site" evidence="9">
    <location>
        <position position="333"/>
    </location>
    <ligand>
        <name>Mg(2+)</name>
        <dbReference type="ChEBI" id="CHEBI:18420"/>
        <label>2</label>
    </ligand>
</feature>
<dbReference type="EMBL" id="LJRF01000120">
    <property type="protein sequence ID" value="KPY46556.1"/>
    <property type="molecule type" value="Genomic_DNA"/>
</dbReference>
<keyword evidence="4 9" id="KW-0859">Xylose metabolism</keyword>
<evidence type="ECO:0000256" key="5">
    <source>
        <dbReference type="ARBA" id="ARBA00022723"/>
    </source>
</evidence>
<feature type="binding site" evidence="9">
    <location>
        <position position="294"/>
    </location>
    <ligand>
        <name>Mg(2+)</name>
        <dbReference type="ChEBI" id="CHEBI:18420"/>
        <label>2</label>
    </ligand>
</feature>
<dbReference type="GO" id="GO:0009045">
    <property type="term" value="F:xylose isomerase activity"/>
    <property type="evidence" value="ECO:0007669"/>
    <property type="project" value="UniProtKB-UniRule"/>
</dbReference>
<dbReference type="InterPro" id="IPR001998">
    <property type="entry name" value="Xylose_isomerase"/>
</dbReference>
<dbReference type="HAMAP" id="MF_00455">
    <property type="entry name" value="Xylose_isom_A"/>
    <property type="match status" value="1"/>
</dbReference>
<dbReference type="PATRIC" id="fig|55398.3.peg.3188"/>
<evidence type="ECO:0000256" key="7">
    <source>
        <dbReference type="ARBA" id="ARBA00023277"/>
    </source>
</evidence>
<sequence length="465" mass="52265">MLVTFIIHGDRAIASIGKPPRTIRNTPMSYFPTVDRIVYEGPASDSPFAFQHYDADKLILGKPMREHLRMAVCYWHTFVWPGSDVFGAGTFKRPWQHAAGPMEQAIGKAEAAFEFFSKLGIDYYCFHDTDVAPEGGSLKEYRNNFAQMIDHLERHQEETGIKLLWGTANCFSNPRFAAGAASNPDPEVFAFAAAQVFSAMNATQRLKGSNYVLWGGREGYETLLNTDLKQEREQLGRFMRMVVEHKHKIGFKGDLLIEPKPQEPTKHQYDYDSATVFGFLQQFGLENEIKVNIEANHATLAGHSFHHEIATAVSLGIFGSIDANRGDPQNGWDTDQFPNSVEEMTLATYEILKAGGFKNGGFNFDSKVRRQSLDEVDLFHGHIAAMDVLALSLERAAAMVQNDQLQKFKDQRYAGWQQPFGKAVLAGDFSLESLAQKAFADELNPQAVSGRQEMLENVVNRFIYR</sequence>
<comment type="subunit">
    <text evidence="2 9 11">Homotetramer.</text>
</comment>
<comment type="subcellular location">
    <subcellularLocation>
        <location evidence="9 11">Cytoplasm</location>
    </subcellularLocation>
</comment>
<evidence type="ECO:0000256" key="1">
    <source>
        <dbReference type="ARBA" id="ARBA00005765"/>
    </source>
</evidence>
<dbReference type="InterPro" id="IPR013452">
    <property type="entry name" value="Xylose_isom_bac"/>
</dbReference>
<comment type="similarity">
    <text evidence="1 9 10">Belongs to the xylose isomerase family.</text>
</comment>
<feature type="binding site" evidence="9">
    <location>
        <position position="365"/>
    </location>
    <ligand>
        <name>Mg(2+)</name>
        <dbReference type="ChEBI" id="CHEBI:18420"/>
        <label>1</label>
    </ligand>
</feature>
<comment type="cofactor">
    <cofactor evidence="9">
        <name>Mg(2+)</name>
        <dbReference type="ChEBI" id="CHEBI:18420"/>
    </cofactor>
    <text evidence="9">Binds 2 magnesium ions per subunit.</text>
</comment>
<dbReference type="GO" id="GO:0005737">
    <property type="term" value="C:cytoplasm"/>
    <property type="evidence" value="ECO:0007669"/>
    <property type="project" value="UniProtKB-SubCell"/>
</dbReference>
<feature type="binding site" evidence="9">
    <location>
        <position position="335"/>
    </location>
    <ligand>
        <name>Mg(2+)</name>
        <dbReference type="ChEBI" id="CHEBI:18420"/>
        <label>2</label>
    </ligand>
</feature>
<feature type="active site" evidence="9">
    <location>
        <position position="127"/>
    </location>
</feature>
<dbReference type="FunFam" id="3.20.20.150:FF:000002">
    <property type="entry name" value="Xylose isomerase"/>
    <property type="match status" value="1"/>
</dbReference>
<dbReference type="PANTHER" id="PTHR48408:SF1">
    <property type="entry name" value="XYLOSE ISOMERASE"/>
    <property type="match status" value="1"/>
</dbReference>
<keyword evidence="9" id="KW-0963">Cytoplasm</keyword>
<feature type="active site" evidence="9">
    <location>
        <position position="130"/>
    </location>
</feature>
<keyword evidence="7 9" id="KW-0119">Carbohydrate metabolism</keyword>
<evidence type="ECO:0000313" key="12">
    <source>
        <dbReference type="EMBL" id="KPY46556.1"/>
    </source>
</evidence>
<dbReference type="SUPFAM" id="SSF51658">
    <property type="entry name" value="Xylose isomerase-like"/>
    <property type="match status" value="1"/>
</dbReference>
<evidence type="ECO:0000313" key="13">
    <source>
        <dbReference type="Proteomes" id="UP000050554"/>
    </source>
</evidence>
<dbReference type="Gene3D" id="3.20.20.150">
    <property type="entry name" value="Divalent-metal-dependent TIM barrel enzymes"/>
    <property type="match status" value="1"/>
</dbReference>
<comment type="catalytic activity">
    <reaction evidence="8 9 10">
        <text>alpha-D-xylose = alpha-D-xylulofuranose</text>
        <dbReference type="Rhea" id="RHEA:22816"/>
        <dbReference type="ChEBI" id="CHEBI:28518"/>
        <dbReference type="ChEBI" id="CHEBI:188998"/>
        <dbReference type="EC" id="5.3.1.5"/>
    </reaction>
</comment>
<evidence type="ECO:0000256" key="9">
    <source>
        <dbReference type="HAMAP-Rule" id="MF_00455"/>
    </source>
</evidence>
<dbReference type="PROSITE" id="PS51415">
    <property type="entry name" value="XYLOSE_ISOMERASE"/>
    <property type="match status" value="1"/>
</dbReference>
<evidence type="ECO:0000256" key="11">
    <source>
        <dbReference type="RuleBase" id="RU000610"/>
    </source>
</evidence>